<comment type="caution">
    <text evidence="1">The sequence shown here is derived from an EMBL/GenBank/DDBJ whole genome shotgun (WGS) entry which is preliminary data.</text>
</comment>
<sequence length="1057" mass="116473">MMGFGTSGYGGSSSPSSNLSALAPPFSVDRSNSKPNINPPVNLSEPPYALPFHSSFPSWQYSHHPSASRPDFYPNHRSEVDSIRTTCQPSSDVPNPNYSAASNPNFDAASDSFSFLQYSSEIPSKHGGDKTYYPSFVSPVIEDDVPLVAINEPSYDLLSTSRAPLDGTMQVDYSDLKYMPQWDSSWNRLSDLEQGKRVGLDVSFCSEDKNIAGSYVYKNYMKQEDASAVSSGKYVDAFGSERQIVFPSKGKLHDEVQNPRFISGDSSRTSVSGSSILPESRGQGPFPKPAASFWNHQISYNASYDKCFQPLESCKNDFLSVKKSAPPLVIRPPPSIGTTTVANAVSTQGEKNIGNVSASNSKGFGFHDSFHQKEPLLHGKRADHFLVASSSTGKEEMEYKPIANDVLDNVSKGGMEFQLADTNVPDAFTSGNDNSKKAFTSVDDSPESLDHFNTSEDSPCWKGAPSSCFSLPEVSETCTSLNPQQSQSFPPSTYDTVKSYEENGYVELGSLLCPEKLSNINYPVREHTGDEAKAGFDTPTLSSNKGIQFSNNISKPRKEYGFPNDSISFPDSKPGHTKELGLEKHEVTSETDFKLYGGLDTNDGLEDGYVPLHFRESTSCLPESENKLAKVDSMESVPKMNVRMMVNTVHNLSELLLFYWSDNVSTVSEKDHDAIKQAINNLDACVSKKIPRMTPTRESRFPRQGTFCEPNLHKGVTVARSPVTKKPDASLDSQLDDHHIYEGKSNNNSSSKKVDADIVKDDKMVKAIKEVLKEDFIGEEEIPSETLLYKNLWLEAEAALCSINYRARFNRMKIEMEQRKSDNVKDVETLEVAEKELSSNVSPDGNMTQKVTPEAKDNSISDISIRDSSISTTTKSVDDVKGQGLTTKSVDDVEASIMARLDILKRRGQSSNSEDAKGQGLTTKSVDDVKASIMARLDILKRRGQSSNSENADRQGLTEVVDVGFADKSNHFPFVGDQSEAESLNLCDEFHWQNSCANNKIDEFGPYISSSHMHNSADQVIGSGRKKRTGSLIFSGWYDSSSSDWEHVLKDEFSGQN</sequence>
<dbReference type="Proteomes" id="UP000828048">
    <property type="component" value="Chromosome 10"/>
</dbReference>
<dbReference type="EMBL" id="CM037160">
    <property type="protein sequence ID" value="KAH7840965.1"/>
    <property type="molecule type" value="Genomic_DNA"/>
</dbReference>
<accession>A0ACB7XJK1</accession>
<protein>
    <submittedName>
        <fullName evidence="1">Uncharacterized protein</fullName>
    </submittedName>
</protein>
<proteinExistence type="predicted"/>
<name>A0ACB7XJK1_9ERIC</name>
<organism evidence="1 2">
    <name type="scientific">Vaccinium darrowii</name>
    <dbReference type="NCBI Taxonomy" id="229202"/>
    <lineage>
        <taxon>Eukaryota</taxon>
        <taxon>Viridiplantae</taxon>
        <taxon>Streptophyta</taxon>
        <taxon>Embryophyta</taxon>
        <taxon>Tracheophyta</taxon>
        <taxon>Spermatophyta</taxon>
        <taxon>Magnoliopsida</taxon>
        <taxon>eudicotyledons</taxon>
        <taxon>Gunneridae</taxon>
        <taxon>Pentapetalae</taxon>
        <taxon>asterids</taxon>
        <taxon>Ericales</taxon>
        <taxon>Ericaceae</taxon>
        <taxon>Vaccinioideae</taxon>
        <taxon>Vaccinieae</taxon>
        <taxon>Vaccinium</taxon>
    </lineage>
</organism>
<evidence type="ECO:0000313" key="2">
    <source>
        <dbReference type="Proteomes" id="UP000828048"/>
    </source>
</evidence>
<keyword evidence="2" id="KW-1185">Reference proteome</keyword>
<evidence type="ECO:0000313" key="1">
    <source>
        <dbReference type="EMBL" id="KAH7840965.1"/>
    </source>
</evidence>
<reference evidence="1 2" key="1">
    <citation type="journal article" date="2021" name="Hortic Res">
        <title>High-quality reference genome and annotation aids understanding of berry development for evergreen blueberry (Vaccinium darrowii).</title>
        <authorList>
            <person name="Yu J."/>
            <person name="Hulse-Kemp A.M."/>
            <person name="Babiker E."/>
            <person name="Staton M."/>
        </authorList>
    </citation>
    <scope>NUCLEOTIDE SEQUENCE [LARGE SCALE GENOMIC DNA]</scope>
    <source>
        <strain evidence="2">cv. NJ 8807/NJ 8810</strain>
        <tissue evidence="1">Young leaf</tissue>
    </source>
</reference>
<gene>
    <name evidence="1" type="ORF">Vadar_023957</name>
</gene>